<feature type="compositionally biased region" description="Polar residues" evidence="1">
    <location>
        <begin position="356"/>
        <end position="376"/>
    </location>
</feature>
<keyword evidence="5" id="KW-1185">Reference proteome</keyword>
<dbReference type="InterPro" id="IPR028098">
    <property type="entry name" value="Glyco_trans_4-like_N"/>
</dbReference>
<feature type="domain" description="Glycosyltransferase subfamily 4-like N-terminal" evidence="3">
    <location>
        <begin position="18"/>
        <end position="127"/>
    </location>
</feature>
<feature type="domain" description="Glycosyl transferase family 1" evidence="2">
    <location>
        <begin position="174"/>
        <end position="314"/>
    </location>
</feature>
<protein>
    <submittedName>
        <fullName evidence="4">Glycosyltransferase family 4 protein</fullName>
    </submittedName>
</protein>
<evidence type="ECO:0000313" key="5">
    <source>
        <dbReference type="Proteomes" id="UP000544122"/>
    </source>
</evidence>
<dbReference type="SUPFAM" id="SSF53756">
    <property type="entry name" value="UDP-Glycosyltransferase/glycogen phosphorylase"/>
    <property type="match status" value="1"/>
</dbReference>
<dbReference type="InterPro" id="IPR001296">
    <property type="entry name" value="Glyco_trans_1"/>
</dbReference>
<dbReference type="GO" id="GO:0016757">
    <property type="term" value="F:glycosyltransferase activity"/>
    <property type="evidence" value="ECO:0007669"/>
    <property type="project" value="InterPro"/>
</dbReference>
<accession>A0A7Y4GN04</accession>
<comment type="caution">
    <text evidence="4">The sequence shown here is derived from an EMBL/GenBank/DDBJ whole genome shotgun (WGS) entry which is preliminary data.</text>
</comment>
<proteinExistence type="predicted"/>
<evidence type="ECO:0000259" key="3">
    <source>
        <dbReference type="Pfam" id="PF13439"/>
    </source>
</evidence>
<dbReference type="RefSeq" id="WP_171578083.1">
    <property type="nucleotide sequence ID" value="NZ_JAAVLX010000002.1"/>
</dbReference>
<name>A0A7Y4GN04_9BRAD</name>
<dbReference type="EMBL" id="JAAVLX010000002">
    <property type="protein sequence ID" value="NOJ38780.1"/>
    <property type="molecule type" value="Genomic_DNA"/>
</dbReference>
<gene>
    <name evidence="4" type="ORF">HCN58_03975</name>
</gene>
<dbReference type="CDD" id="cd03802">
    <property type="entry name" value="GT4_AviGT4-like"/>
    <property type="match status" value="1"/>
</dbReference>
<dbReference type="Pfam" id="PF00534">
    <property type="entry name" value="Glycos_transf_1"/>
    <property type="match status" value="1"/>
</dbReference>
<reference evidence="4 5" key="1">
    <citation type="submission" date="2020-03" db="EMBL/GenBank/DDBJ databases">
        <title>Bradyrhizobium diversity isolated from nodules of Indigofera sp.</title>
        <authorList>
            <person name="Klepa M."/>
            <person name="Helene L."/>
            <person name="Hungria M."/>
        </authorList>
    </citation>
    <scope>NUCLEOTIDE SEQUENCE [LARGE SCALE GENOMIC DNA]</scope>
    <source>
        <strain evidence="4 5">WSM 1791</strain>
    </source>
</reference>
<dbReference type="PANTHER" id="PTHR12526">
    <property type="entry name" value="GLYCOSYLTRANSFERASE"/>
    <property type="match status" value="1"/>
</dbReference>
<dbReference type="Proteomes" id="UP000544122">
    <property type="component" value="Unassembled WGS sequence"/>
</dbReference>
<dbReference type="PANTHER" id="PTHR12526:SF595">
    <property type="entry name" value="BLL5217 PROTEIN"/>
    <property type="match status" value="1"/>
</dbReference>
<feature type="region of interest" description="Disordered" evidence="1">
    <location>
        <begin position="352"/>
        <end position="376"/>
    </location>
</feature>
<evidence type="ECO:0000259" key="2">
    <source>
        <dbReference type="Pfam" id="PF00534"/>
    </source>
</evidence>
<dbReference type="Gene3D" id="3.40.50.2000">
    <property type="entry name" value="Glycogen Phosphorylase B"/>
    <property type="match status" value="2"/>
</dbReference>
<organism evidence="4 5">
    <name type="scientific">Bradyrhizobium australiense</name>
    <dbReference type="NCBI Taxonomy" id="2721161"/>
    <lineage>
        <taxon>Bacteria</taxon>
        <taxon>Pseudomonadati</taxon>
        <taxon>Pseudomonadota</taxon>
        <taxon>Alphaproteobacteria</taxon>
        <taxon>Hyphomicrobiales</taxon>
        <taxon>Nitrobacteraceae</taxon>
        <taxon>Bradyrhizobium</taxon>
    </lineage>
</organism>
<dbReference type="Pfam" id="PF13439">
    <property type="entry name" value="Glyco_transf_4"/>
    <property type="match status" value="1"/>
</dbReference>
<dbReference type="AlphaFoldDB" id="A0A7Y4GN04"/>
<sequence>MRIAQIAPLFESVPPRLYGGTERVVAYLTEELVRQGHQVTLFASEDSITSAELVPCTPRALRLDPDVRDPVPHHMVMLDKVRERADEFDILHFHVDYLHFPLFRSERGRTLTTLHGRQDLPDHMPFYRRFSDMPLVSISNAQRAPLPGANFVGTVYHGLPPGLHTPSHDRHGGYLAFLGRISPEKRPDRAIAIARAADLPLKIAAKVDKADEAYYRNVIAPMLDGGGVEFIGEINDNGKGEFLGGAAGLLFPIDWPEPFGLVMIEAMACGTPVLAFRSGSVPEIVEDGLTGRIVSDVDEAVRAVPELLALDRKAIRARFEERFSAARMAADYVKIYQKMLRRQTAPQLELSAMAARSSTANGHTPDASSASARKDN</sequence>
<evidence type="ECO:0000313" key="4">
    <source>
        <dbReference type="EMBL" id="NOJ38780.1"/>
    </source>
</evidence>
<keyword evidence="4" id="KW-0808">Transferase</keyword>
<evidence type="ECO:0000256" key="1">
    <source>
        <dbReference type="SAM" id="MobiDB-lite"/>
    </source>
</evidence>